<dbReference type="EMBL" id="SZZP01000010">
    <property type="protein sequence ID" value="TKV80097.1"/>
    <property type="molecule type" value="Genomic_DNA"/>
</dbReference>
<feature type="region of interest" description="Disordered" evidence="1">
    <location>
        <begin position="555"/>
        <end position="580"/>
    </location>
</feature>
<dbReference type="SMART" id="SM00954">
    <property type="entry name" value="RelA_SpoT"/>
    <property type="match status" value="1"/>
</dbReference>
<feature type="compositionally biased region" description="Basic residues" evidence="1">
    <location>
        <begin position="616"/>
        <end position="626"/>
    </location>
</feature>
<gene>
    <name evidence="3" type="ORF">FDV58_17760</name>
</gene>
<evidence type="ECO:0000313" key="3">
    <source>
        <dbReference type="EMBL" id="TKV80097.1"/>
    </source>
</evidence>
<dbReference type="PANTHER" id="PTHR41773:SF1">
    <property type="entry name" value="RELA_SPOT DOMAIN-CONTAINING PROTEIN"/>
    <property type="match status" value="1"/>
</dbReference>
<evidence type="ECO:0000313" key="4">
    <source>
        <dbReference type="Proteomes" id="UP000305095"/>
    </source>
</evidence>
<accession>A0A4U6RXX0</accession>
<dbReference type="InterPro" id="IPR043519">
    <property type="entry name" value="NT_sf"/>
</dbReference>
<dbReference type="SUPFAM" id="SSF48452">
    <property type="entry name" value="TPR-like"/>
    <property type="match status" value="1"/>
</dbReference>
<evidence type="ECO:0000256" key="1">
    <source>
        <dbReference type="SAM" id="MobiDB-lite"/>
    </source>
</evidence>
<feature type="region of interest" description="Disordered" evidence="1">
    <location>
        <begin position="604"/>
        <end position="626"/>
    </location>
</feature>
<protein>
    <submittedName>
        <fullName evidence="3">Tetratricopeptide repeat protein</fullName>
    </submittedName>
</protein>
<dbReference type="Gene3D" id="1.25.40.10">
    <property type="entry name" value="Tetratricopeptide repeat domain"/>
    <property type="match status" value="1"/>
</dbReference>
<dbReference type="Pfam" id="PF04607">
    <property type="entry name" value="RelA_SpoT"/>
    <property type="match status" value="1"/>
</dbReference>
<dbReference type="GO" id="GO:0015969">
    <property type="term" value="P:guanosine tetraphosphate metabolic process"/>
    <property type="evidence" value="ECO:0007669"/>
    <property type="project" value="InterPro"/>
</dbReference>
<dbReference type="PANTHER" id="PTHR41773">
    <property type="entry name" value="GTP PYROPHOSPHATASE-RELATED"/>
    <property type="match status" value="1"/>
</dbReference>
<dbReference type="CDD" id="cd05399">
    <property type="entry name" value="NT_Rel-Spo_like"/>
    <property type="match status" value="1"/>
</dbReference>
<feature type="domain" description="RelA/SpoT" evidence="2">
    <location>
        <begin position="42"/>
        <end position="209"/>
    </location>
</feature>
<dbReference type="Gene3D" id="3.30.460.10">
    <property type="entry name" value="Beta Polymerase, domain 2"/>
    <property type="match status" value="1"/>
</dbReference>
<dbReference type="InterPro" id="IPR007685">
    <property type="entry name" value="RelA_SpoT"/>
</dbReference>
<dbReference type="AlphaFoldDB" id="A0A4U6RXX0"/>
<dbReference type="Pfam" id="PF14559">
    <property type="entry name" value="TPR_19"/>
    <property type="match status" value="1"/>
</dbReference>
<comment type="caution">
    <text evidence="3">The sequence shown here is derived from an EMBL/GenBank/DDBJ whole genome shotgun (WGS) entry which is preliminary data.</text>
</comment>
<dbReference type="Proteomes" id="UP000305095">
    <property type="component" value="Unassembled WGS sequence"/>
</dbReference>
<evidence type="ECO:0000259" key="2">
    <source>
        <dbReference type="SMART" id="SM00954"/>
    </source>
</evidence>
<name>A0A4U6RXX0_BRAEL</name>
<sequence>MSDNEQDLELRAFRIHAPAQKALQEILNALQSSTDVFYAVRSRVKPVKAILEKTQRKRREGGREDYQPEDITDIVGVRVVTLFREDVIDALKIFLGLIKHQGTHFTKSPFTMDSLKEGLIYTNATVGDPEAITSRLRSVFETFGFPIKDANIMQVETGYSSIHLVAFCSVKQDNEIVQVPIEIQIRTVFEDAWGEIDHKLRYSIYRSRVEPERLIESWQPHLNVLKTFTDGCSQYAGIIKSQAIDVHARPGTYLIVPVDDPENALKSVGKSSPKLQAAFRKAYEARALAMSSAASGTSAAAEKMFREAVEAFSVAGELIPTSTFDSDRERDVASFLVTMERAFCLLSIGKKETLDEAIKLYSEAQEMSPESVVVYYRYAQALVKLNELDAAITKYQKAESLLSADRYVPRDHWLHTVIPRMLGFALWAKSRAQPPDADGRAERIRLLVQAYGYSKKACQFAALHKTSTTISRLRNANNVLHYAAEYLDLNPDGAEITKEEVREHLIFLEKNLDLGRSTRQQLNFIDTLCRASLLFGKIEQALMAAERIEHLLSTPPATTVSPRSIEDDSELREASQGPGPTFYATISHLNEKERDMLDHALWVLRRHGTGPDGPRKQRKSGKSRSK</sequence>
<organism evidence="3 4">
    <name type="scientific">Bradyrhizobium elkanii</name>
    <dbReference type="NCBI Taxonomy" id="29448"/>
    <lineage>
        <taxon>Bacteria</taxon>
        <taxon>Pseudomonadati</taxon>
        <taxon>Pseudomonadota</taxon>
        <taxon>Alphaproteobacteria</taxon>
        <taxon>Hyphomicrobiales</taxon>
        <taxon>Nitrobacteraceae</taxon>
        <taxon>Bradyrhizobium</taxon>
    </lineage>
</organism>
<proteinExistence type="predicted"/>
<dbReference type="RefSeq" id="WP_137479385.1">
    <property type="nucleotide sequence ID" value="NZ_SZZP01000010.1"/>
</dbReference>
<dbReference type="SUPFAM" id="SSF81301">
    <property type="entry name" value="Nucleotidyltransferase"/>
    <property type="match status" value="2"/>
</dbReference>
<reference evidence="3 4" key="1">
    <citation type="submission" date="2019-05" db="EMBL/GenBank/DDBJ databases">
        <title>Draft Genome of Bradyrhizobium elkanii strain SEMIA 938, Used in Commercial Inoculants for Lupinus spp. in Brazil.</title>
        <authorList>
            <person name="Hungria M."/>
            <person name="Delamuta J.R.M."/>
            <person name="Ribeiro R.A."/>
            <person name="Nogueira M.A."/>
        </authorList>
    </citation>
    <scope>NUCLEOTIDE SEQUENCE [LARGE SCALE GENOMIC DNA]</scope>
    <source>
        <strain evidence="3 4">Semia 938</strain>
    </source>
</reference>
<dbReference type="InterPro" id="IPR011990">
    <property type="entry name" value="TPR-like_helical_dom_sf"/>
</dbReference>